<dbReference type="RefSeq" id="WP_057954631.1">
    <property type="nucleotide sequence ID" value="NZ_CP013118.1"/>
</dbReference>
<dbReference type="STRING" id="1307839.L21SP5_03751"/>
<evidence type="ECO:0000256" key="2">
    <source>
        <dbReference type="ARBA" id="ARBA00013263"/>
    </source>
</evidence>
<dbReference type="GO" id="GO:0046872">
    <property type="term" value="F:metal ion binding"/>
    <property type="evidence" value="ECO:0007669"/>
    <property type="project" value="InterPro"/>
</dbReference>
<dbReference type="Pfam" id="PF00289">
    <property type="entry name" value="Biotin_carb_N"/>
    <property type="match status" value="1"/>
</dbReference>
<dbReference type="OrthoDB" id="9807469at2"/>
<dbReference type="SUPFAM" id="SSF56059">
    <property type="entry name" value="Glutathione synthetase ATP-binding domain-like"/>
    <property type="match status" value="1"/>
</dbReference>
<evidence type="ECO:0000256" key="5">
    <source>
        <dbReference type="ARBA" id="ARBA00022840"/>
    </source>
</evidence>
<feature type="domain" description="ATP-grasp" evidence="8">
    <location>
        <begin position="121"/>
        <end position="318"/>
    </location>
</feature>
<dbReference type="InterPro" id="IPR011761">
    <property type="entry name" value="ATP-grasp"/>
</dbReference>
<dbReference type="EC" id="6.3.4.14" evidence="2"/>
<reference evidence="10 11" key="1">
    <citation type="submission" date="2015-11" db="EMBL/GenBank/DDBJ databases">
        <title>Description and complete genome sequence of a novel strain predominating in hypersaline microbial mats and representing a new family of the Bacteriodetes phylum.</title>
        <authorList>
            <person name="Spring S."/>
            <person name="Bunk B."/>
            <person name="Sproer C."/>
            <person name="Klenk H.-P."/>
        </authorList>
    </citation>
    <scope>NUCLEOTIDE SEQUENCE [LARGE SCALE GENOMIC DNA]</scope>
    <source>
        <strain evidence="10 11">L21-Spi-D4</strain>
    </source>
</reference>
<dbReference type="InterPro" id="IPR011764">
    <property type="entry name" value="Biotin_carboxylation_dom"/>
</dbReference>
<comment type="function">
    <text evidence="1">This protein is a component of the acetyl coenzyme A carboxylase complex; first, biotin carboxylase catalyzes the carboxylation of the carrier protein and then the transcarboxylase transfers the carboxyl group to form malonyl-CoA.</text>
</comment>
<evidence type="ECO:0000313" key="10">
    <source>
        <dbReference type="EMBL" id="ALO17347.1"/>
    </source>
</evidence>
<comment type="catalytic activity">
    <reaction evidence="6">
        <text>N(6)-biotinyl-L-lysyl-[protein] + hydrogencarbonate + ATP = N(6)-carboxybiotinyl-L-lysyl-[protein] + ADP + phosphate + H(+)</text>
        <dbReference type="Rhea" id="RHEA:13501"/>
        <dbReference type="Rhea" id="RHEA-COMP:10505"/>
        <dbReference type="Rhea" id="RHEA-COMP:10506"/>
        <dbReference type="ChEBI" id="CHEBI:15378"/>
        <dbReference type="ChEBI" id="CHEBI:17544"/>
        <dbReference type="ChEBI" id="CHEBI:30616"/>
        <dbReference type="ChEBI" id="CHEBI:43474"/>
        <dbReference type="ChEBI" id="CHEBI:83144"/>
        <dbReference type="ChEBI" id="CHEBI:83145"/>
        <dbReference type="ChEBI" id="CHEBI:456216"/>
        <dbReference type="EC" id="6.3.4.14"/>
    </reaction>
</comment>
<dbReference type="GO" id="GO:0004075">
    <property type="term" value="F:biotin carboxylase activity"/>
    <property type="evidence" value="ECO:0007669"/>
    <property type="project" value="UniProtKB-EC"/>
</dbReference>
<organism evidence="10 11">
    <name type="scientific">Salinivirga cyanobacteriivorans</name>
    <dbReference type="NCBI Taxonomy" id="1307839"/>
    <lineage>
        <taxon>Bacteria</taxon>
        <taxon>Pseudomonadati</taxon>
        <taxon>Bacteroidota</taxon>
        <taxon>Bacteroidia</taxon>
        <taxon>Bacteroidales</taxon>
        <taxon>Salinivirgaceae</taxon>
        <taxon>Salinivirga</taxon>
    </lineage>
</organism>
<keyword evidence="4 7" id="KW-0547">Nucleotide-binding</keyword>
<evidence type="ECO:0000256" key="6">
    <source>
        <dbReference type="ARBA" id="ARBA00048600"/>
    </source>
</evidence>
<gene>
    <name evidence="10" type="primary">cfiB</name>
    <name evidence="10" type="ORF">L21SP5_03751</name>
</gene>
<evidence type="ECO:0000256" key="4">
    <source>
        <dbReference type="ARBA" id="ARBA00022741"/>
    </source>
</evidence>
<dbReference type="AlphaFoldDB" id="A0A0S2I4M4"/>
<evidence type="ECO:0000256" key="3">
    <source>
        <dbReference type="ARBA" id="ARBA00022598"/>
    </source>
</evidence>
<dbReference type="PROSITE" id="PS00867">
    <property type="entry name" value="CPSASE_2"/>
    <property type="match status" value="1"/>
</dbReference>
<sequence length="494" mass="54937">MIQSVLIANRGEIAVRISQTAKRMGIVTYGIRSSKEPKAYYLSEVDHIIDFPENSSTQPEFLQIDELIQIALNNKVDAIHPGYGYLSENAEMARKCHEREIIFIGPDASIIQKMGDKLTAKACAIDAGVPVLGGSSKPAETFAEACEMAKQTGYPLIIKAAAGGGGRGMRIVYDQEDLETNLKLASSEADRAFGNATVFIEKYLESPKHIEIQIVADNFGNVIHLGERECSVQRKHQKVIEEAPSSALNSALREKMTNSAIALAREVNYTSLGTVEFLLDEDGSYYFMEMNTRIQVEHPVTELITGIDLVELQFHIASGLPLPITQPEVDLNGWAIECRINAEDPQSNFVPSTGSIRRLRFPAGNDIRVDSGIIAGSEVTPWFDSMLAKIIVYGTNRKQAIERAMQALRDFHISGIKTSVPFCKAVIMHDKFRNGSYNTAFIEKDLKEMVFEEPNEEFMAGLFSVLTHINKTTPKTGDNNKIDPWVLNRRIRHL</sequence>
<dbReference type="PROSITE" id="PS00866">
    <property type="entry name" value="CPSASE_1"/>
    <property type="match status" value="1"/>
</dbReference>
<dbReference type="InterPro" id="IPR016185">
    <property type="entry name" value="PreATP-grasp_dom_sf"/>
</dbReference>
<evidence type="ECO:0000256" key="1">
    <source>
        <dbReference type="ARBA" id="ARBA00003761"/>
    </source>
</evidence>
<keyword evidence="5 7" id="KW-0067">ATP-binding</keyword>
<evidence type="ECO:0000259" key="8">
    <source>
        <dbReference type="PROSITE" id="PS50975"/>
    </source>
</evidence>
<dbReference type="Proteomes" id="UP000064893">
    <property type="component" value="Chromosome"/>
</dbReference>
<proteinExistence type="predicted"/>
<dbReference type="PATRIC" id="fig|1307839.3.peg.4009"/>
<dbReference type="PROSITE" id="PS50975">
    <property type="entry name" value="ATP_GRASP"/>
    <property type="match status" value="1"/>
</dbReference>
<dbReference type="SUPFAM" id="SSF52440">
    <property type="entry name" value="PreATP-grasp domain"/>
    <property type="match status" value="1"/>
</dbReference>
<keyword evidence="3 10" id="KW-0436">Ligase</keyword>
<dbReference type="SUPFAM" id="SSF51246">
    <property type="entry name" value="Rudiment single hybrid motif"/>
    <property type="match status" value="1"/>
</dbReference>
<dbReference type="InterPro" id="IPR011054">
    <property type="entry name" value="Rudment_hybrid_motif"/>
</dbReference>
<dbReference type="SMART" id="SM00878">
    <property type="entry name" value="Biotin_carb_C"/>
    <property type="match status" value="1"/>
</dbReference>
<evidence type="ECO:0000313" key="11">
    <source>
        <dbReference type="Proteomes" id="UP000064893"/>
    </source>
</evidence>
<dbReference type="Pfam" id="PF02785">
    <property type="entry name" value="Biotin_carb_C"/>
    <property type="match status" value="1"/>
</dbReference>
<dbReference type="PANTHER" id="PTHR48095:SF2">
    <property type="entry name" value="BIOTIN CARBOXYLASE, CHLOROPLASTIC"/>
    <property type="match status" value="1"/>
</dbReference>
<dbReference type="Gene3D" id="3.30.470.20">
    <property type="entry name" value="ATP-grasp fold, B domain"/>
    <property type="match status" value="1"/>
</dbReference>
<dbReference type="InterPro" id="IPR005482">
    <property type="entry name" value="Biotin_COase_C"/>
</dbReference>
<dbReference type="InterPro" id="IPR005479">
    <property type="entry name" value="CPAse_ATP-bd"/>
</dbReference>
<evidence type="ECO:0000259" key="9">
    <source>
        <dbReference type="PROSITE" id="PS50979"/>
    </source>
</evidence>
<dbReference type="InterPro" id="IPR051602">
    <property type="entry name" value="ACC_Biotin_Carboxylase"/>
</dbReference>
<dbReference type="EMBL" id="CP013118">
    <property type="protein sequence ID" value="ALO17347.1"/>
    <property type="molecule type" value="Genomic_DNA"/>
</dbReference>
<dbReference type="InterPro" id="IPR005481">
    <property type="entry name" value="BC-like_N"/>
</dbReference>
<evidence type="ECO:0000256" key="7">
    <source>
        <dbReference type="PROSITE-ProRule" id="PRU00409"/>
    </source>
</evidence>
<dbReference type="GO" id="GO:0005524">
    <property type="term" value="F:ATP binding"/>
    <property type="evidence" value="ECO:0007669"/>
    <property type="project" value="UniProtKB-UniRule"/>
</dbReference>
<dbReference type="Pfam" id="PF02786">
    <property type="entry name" value="CPSase_L_D2"/>
    <property type="match status" value="1"/>
</dbReference>
<accession>A0A0S2I4M4</accession>
<feature type="domain" description="Biotin carboxylation" evidence="9">
    <location>
        <begin position="1"/>
        <end position="447"/>
    </location>
</feature>
<dbReference type="KEGG" id="blq:L21SP5_03751"/>
<dbReference type="FunFam" id="3.30.1490.20:FF:000003">
    <property type="entry name" value="acetyl-CoA carboxylase isoform X1"/>
    <property type="match status" value="1"/>
</dbReference>
<dbReference type="PROSITE" id="PS50979">
    <property type="entry name" value="BC"/>
    <property type="match status" value="1"/>
</dbReference>
<keyword evidence="11" id="KW-1185">Reference proteome</keyword>
<name>A0A0S2I4M4_9BACT</name>
<dbReference type="PANTHER" id="PTHR48095">
    <property type="entry name" value="PYRUVATE CARBOXYLASE SUBUNIT A"/>
    <property type="match status" value="1"/>
</dbReference>
<protein>
    <recommendedName>
        <fullName evidence="2">biotin carboxylase</fullName>
        <ecNumber evidence="2">6.3.4.14</ecNumber>
    </recommendedName>
</protein>